<protein>
    <submittedName>
        <fullName evidence="3">Uncharacterized protein</fullName>
    </submittedName>
</protein>
<feature type="compositionally biased region" description="Polar residues" evidence="1">
    <location>
        <begin position="25"/>
        <end position="55"/>
    </location>
</feature>
<proteinExistence type="predicted"/>
<evidence type="ECO:0000256" key="1">
    <source>
        <dbReference type="SAM" id="MobiDB-lite"/>
    </source>
</evidence>
<evidence type="ECO:0000256" key="2">
    <source>
        <dbReference type="SAM" id="SignalP"/>
    </source>
</evidence>
<evidence type="ECO:0000313" key="3">
    <source>
        <dbReference type="EMBL" id="GFH43656.1"/>
    </source>
</evidence>
<feature type="signal peptide" evidence="2">
    <location>
        <begin position="1"/>
        <end position="24"/>
    </location>
</feature>
<organism evidence="3 4">
    <name type="scientific">Chaetoceros tenuissimus</name>
    <dbReference type="NCBI Taxonomy" id="426638"/>
    <lineage>
        <taxon>Eukaryota</taxon>
        <taxon>Sar</taxon>
        <taxon>Stramenopiles</taxon>
        <taxon>Ochrophyta</taxon>
        <taxon>Bacillariophyta</taxon>
        <taxon>Coscinodiscophyceae</taxon>
        <taxon>Chaetocerotophycidae</taxon>
        <taxon>Chaetocerotales</taxon>
        <taxon>Chaetocerotaceae</taxon>
        <taxon>Chaetoceros</taxon>
    </lineage>
</organism>
<gene>
    <name evidence="3" type="ORF">CTEN210_00129</name>
</gene>
<reference evidence="3 4" key="1">
    <citation type="journal article" date="2021" name="Sci. Rep.">
        <title>The genome of the diatom Chaetoceros tenuissimus carries an ancient integrated fragment of an extant virus.</title>
        <authorList>
            <person name="Hongo Y."/>
            <person name="Kimura K."/>
            <person name="Takaki Y."/>
            <person name="Yoshida Y."/>
            <person name="Baba S."/>
            <person name="Kobayashi G."/>
            <person name="Nagasaki K."/>
            <person name="Hano T."/>
            <person name="Tomaru Y."/>
        </authorList>
    </citation>
    <scope>NUCLEOTIDE SEQUENCE [LARGE SCALE GENOMIC DNA]</scope>
    <source>
        <strain evidence="3 4">NIES-3715</strain>
    </source>
</reference>
<feature type="compositionally biased region" description="Low complexity" evidence="1">
    <location>
        <begin position="72"/>
        <end position="93"/>
    </location>
</feature>
<dbReference type="AlphaFoldDB" id="A0AAD3CF54"/>
<keyword evidence="2" id="KW-0732">Signal</keyword>
<name>A0AAD3CF54_9STRA</name>
<evidence type="ECO:0000313" key="4">
    <source>
        <dbReference type="Proteomes" id="UP001054902"/>
    </source>
</evidence>
<accession>A0AAD3CF54</accession>
<keyword evidence="4" id="KW-1185">Reference proteome</keyword>
<feature type="chain" id="PRO_5042212520" evidence="2">
    <location>
        <begin position="25"/>
        <end position="154"/>
    </location>
</feature>
<dbReference type="Proteomes" id="UP001054902">
    <property type="component" value="Unassembled WGS sequence"/>
</dbReference>
<comment type="caution">
    <text evidence="3">The sequence shown here is derived from an EMBL/GenBank/DDBJ whole genome shotgun (WGS) entry which is preliminary data.</text>
</comment>
<feature type="region of interest" description="Disordered" evidence="1">
    <location>
        <begin position="25"/>
        <end position="100"/>
    </location>
</feature>
<sequence>MKTSFTHCLVLYHAAVIVASKTSSKSPSIVPTCSPSTHPSRNYSPKSSKRPNSWSYKKGGKGKGTVGCVDASSKGSTSTKSPKSTKSPSNGKGMRSGKNTKSFAYSNQEMETQFLASIGIHHNAISVNESAANDAVQVSFGLVLCFGTLVFLSI</sequence>
<dbReference type="EMBL" id="BLLK01000013">
    <property type="protein sequence ID" value="GFH43656.1"/>
    <property type="molecule type" value="Genomic_DNA"/>
</dbReference>